<comment type="caution">
    <text evidence="1">The sequence shown here is derived from an EMBL/GenBank/DDBJ whole genome shotgun (WGS) entry which is preliminary data.</text>
</comment>
<dbReference type="Proteomes" id="UP001151295">
    <property type="component" value="Unassembled WGS sequence"/>
</dbReference>
<gene>
    <name evidence="1" type="ORF">EDC05_003266</name>
</gene>
<sequence>EGISNDADLLCAVPLTDAAVPNAQIQLVQRIIELQREKEHLLQIMQQQTTS</sequence>
<reference evidence="1" key="1">
    <citation type="submission" date="2022-07" db="EMBL/GenBank/DDBJ databases">
        <title>Phylogenomic reconstructions and comparative analyses of Kickxellomycotina fungi.</title>
        <authorList>
            <person name="Reynolds N.K."/>
            <person name="Stajich J.E."/>
            <person name="Barry K."/>
            <person name="Grigoriev I.V."/>
            <person name="Crous P."/>
            <person name="Smith M.E."/>
        </authorList>
    </citation>
    <scope>NUCLEOTIDE SEQUENCE</scope>
    <source>
        <strain evidence="1">BCRC 34882</strain>
    </source>
</reference>
<proteinExistence type="predicted"/>
<organism evidence="1 2">
    <name type="scientific">Coemansia umbellata</name>
    <dbReference type="NCBI Taxonomy" id="1424467"/>
    <lineage>
        <taxon>Eukaryota</taxon>
        <taxon>Fungi</taxon>
        <taxon>Fungi incertae sedis</taxon>
        <taxon>Zoopagomycota</taxon>
        <taxon>Kickxellomycotina</taxon>
        <taxon>Kickxellomycetes</taxon>
        <taxon>Kickxellales</taxon>
        <taxon>Kickxellaceae</taxon>
        <taxon>Coemansia</taxon>
    </lineage>
</organism>
<evidence type="ECO:0000313" key="1">
    <source>
        <dbReference type="EMBL" id="KAJ1991641.1"/>
    </source>
</evidence>
<accession>A0ABQ8PLG0</accession>
<protein>
    <submittedName>
        <fullName evidence="1">Uncharacterized protein</fullName>
    </submittedName>
</protein>
<feature type="non-terminal residue" evidence="1">
    <location>
        <position position="1"/>
    </location>
</feature>
<dbReference type="EMBL" id="JANBQD010000035">
    <property type="protein sequence ID" value="KAJ1991641.1"/>
    <property type="molecule type" value="Genomic_DNA"/>
</dbReference>
<evidence type="ECO:0000313" key="2">
    <source>
        <dbReference type="Proteomes" id="UP001151295"/>
    </source>
</evidence>
<keyword evidence="2" id="KW-1185">Reference proteome</keyword>
<name>A0ABQ8PLG0_9FUNG</name>